<dbReference type="InterPro" id="IPR020579">
    <property type="entry name" value="Exonuc_VII_lsu_C"/>
</dbReference>
<keyword evidence="2 5" id="KW-0540">Nuclease</keyword>
<name>A0A1W2EEC2_9HYPH</name>
<organism evidence="11 12">
    <name type="scientific">Fulvimarina manganoxydans</name>
    <dbReference type="NCBI Taxonomy" id="937218"/>
    <lineage>
        <taxon>Bacteria</taxon>
        <taxon>Pseudomonadati</taxon>
        <taxon>Pseudomonadota</taxon>
        <taxon>Alphaproteobacteria</taxon>
        <taxon>Hyphomicrobiales</taxon>
        <taxon>Aurantimonadaceae</taxon>
        <taxon>Fulvimarina</taxon>
    </lineage>
</organism>
<dbReference type="CDD" id="cd04489">
    <property type="entry name" value="ExoVII_LU_OBF"/>
    <property type="match status" value="1"/>
</dbReference>
<feature type="coiled-coil region" evidence="7">
    <location>
        <begin position="418"/>
        <end position="445"/>
    </location>
</feature>
<dbReference type="EMBL" id="FWXR01000024">
    <property type="protein sequence ID" value="SMD08025.1"/>
    <property type="molecule type" value="Genomic_DNA"/>
</dbReference>
<proteinExistence type="inferred from homology"/>
<evidence type="ECO:0000259" key="9">
    <source>
        <dbReference type="Pfam" id="PF02601"/>
    </source>
</evidence>
<dbReference type="GO" id="GO:0009318">
    <property type="term" value="C:exodeoxyribonuclease VII complex"/>
    <property type="evidence" value="ECO:0007669"/>
    <property type="project" value="UniProtKB-UniRule"/>
</dbReference>
<accession>A0A1W2EEC2</accession>
<evidence type="ECO:0000259" key="10">
    <source>
        <dbReference type="Pfam" id="PF13742"/>
    </source>
</evidence>
<evidence type="ECO:0000256" key="2">
    <source>
        <dbReference type="ARBA" id="ARBA00022722"/>
    </source>
</evidence>
<dbReference type="HAMAP" id="MF_00378">
    <property type="entry name" value="Exonuc_7_L"/>
    <property type="match status" value="1"/>
</dbReference>
<feature type="domain" description="Exonuclease VII large subunit C-terminal" evidence="9">
    <location>
        <begin position="139"/>
        <end position="498"/>
    </location>
</feature>
<protein>
    <recommendedName>
        <fullName evidence="5">Exodeoxyribonuclease 7 large subunit</fullName>
        <ecNumber evidence="5">3.1.11.6</ecNumber>
    </recommendedName>
    <alternativeName>
        <fullName evidence="5">Exodeoxyribonuclease VII large subunit</fullName>
        <shortName evidence="5">Exonuclease VII large subunit</shortName>
    </alternativeName>
</protein>
<feature type="domain" description="OB-fold nucleic acid binding" evidence="10">
    <location>
        <begin position="22"/>
        <end position="116"/>
    </location>
</feature>
<dbReference type="Pfam" id="PF02601">
    <property type="entry name" value="Exonuc_VII_L"/>
    <property type="match status" value="1"/>
</dbReference>
<comment type="similarity">
    <text evidence="5 6">Belongs to the XseA family.</text>
</comment>
<dbReference type="GO" id="GO:0005737">
    <property type="term" value="C:cytoplasm"/>
    <property type="evidence" value="ECO:0007669"/>
    <property type="project" value="UniProtKB-SubCell"/>
</dbReference>
<dbReference type="InterPro" id="IPR025824">
    <property type="entry name" value="OB-fold_nuc-bd_dom"/>
</dbReference>
<feature type="region of interest" description="Disordered" evidence="8">
    <location>
        <begin position="505"/>
        <end position="536"/>
    </location>
</feature>
<dbReference type="AlphaFoldDB" id="A0A1W2EEC2"/>
<keyword evidence="7" id="KW-0175">Coiled coil</keyword>
<dbReference type="Pfam" id="PF13742">
    <property type="entry name" value="tRNA_anti_2"/>
    <property type="match status" value="1"/>
</dbReference>
<reference evidence="11 12" key="1">
    <citation type="submission" date="2017-04" db="EMBL/GenBank/DDBJ databases">
        <authorList>
            <person name="Afonso C.L."/>
            <person name="Miller P.J."/>
            <person name="Scott M.A."/>
            <person name="Spackman E."/>
            <person name="Goraichik I."/>
            <person name="Dimitrov K.M."/>
            <person name="Suarez D.L."/>
            <person name="Swayne D.E."/>
        </authorList>
    </citation>
    <scope>NUCLEOTIDE SEQUENCE [LARGE SCALE GENOMIC DNA]</scope>
    <source>
        <strain evidence="11 12">CGMCC 1.10972</strain>
    </source>
</reference>
<dbReference type="GO" id="GO:0006308">
    <property type="term" value="P:DNA catabolic process"/>
    <property type="evidence" value="ECO:0007669"/>
    <property type="project" value="UniProtKB-UniRule"/>
</dbReference>
<keyword evidence="4 5" id="KW-0269">Exonuclease</keyword>
<sequence length="536" mass="57488">MDPALFPDTDPGEGPASNVAEFTVSEISGALKRTIEDAFGHVRLRGEVSGYRGPHASGHAYFSLKDDKARIDAVIWRTSFAKLAFKPEEGLEIVATGRLTTYPGSSKYQIVIEDVRPAGAGALMALLNERRQMLEAEGLFAEARKKPLPFLPRVVGVVTSPTGAVIRDICHRIADRFPVHVLVWPVKVQGEGSGDQVANAIAGFNGLSEKSKVPRPDVIIVARGGGSLEDLWGFNDEAVVRAAAASEIPLISAVGHETDWTLIDHAADRRAPTPTGAAEMAVPVRAELIADVAGLHARLGQAVTRRLDQDRRLVAQTARALPTADMLLALPRRHLDEAASSLDSGFRVLISERRQAFSGAAGRLSLSTLDGAVRDKRGALRQSGAEADHAMAGLLARRRAAYQKAASVIQPMGVSALTKAARLRLTALSDRLARAERDLTRLRRDQLANIWRVASGLGPQKVLARGYAIVRDREDRPVTDPAALDAGAVLSLEFAGGKRIGAIATTGSEDSATGAFGPRKRRKKPISQEREQGDLF</sequence>
<evidence type="ECO:0000256" key="6">
    <source>
        <dbReference type="RuleBase" id="RU004355"/>
    </source>
</evidence>
<comment type="function">
    <text evidence="5">Bidirectionally degrades single-stranded DNA into large acid-insoluble oligonucleotides, which are then degraded further into small acid-soluble oligonucleotides.</text>
</comment>
<evidence type="ECO:0000256" key="7">
    <source>
        <dbReference type="SAM" id="Coils"/>
    </source>
</evidence>
<evidence type="ECO:0000256" key="5">
    <source>
        <dbReference type="HAMAP-Rule" id="MF_00378"/>
    </source>
</evidence>
<evidence type="ECO:0000256" key="1">
    <source>
        <dbReference type="ARBA" id="ARBA00022490"/>
    </source>
</evidence>
<dbReference type="EC" id="3.1.11.6" evidence="5"/>
<evidence type="ECO:0000256" key="8">
    <source>
        <dbReference type="SAM" id="MobiDB-lite"/>
    </source>
</evidence>
<evidence type="ECO:0000313" key="11">
    <source>
        <dbReference type="EMBL" id="SMD08025.1"/>
    </source>
</evidence>
<dbReference type="STRING" id="937218.SAMN06297251_12453"/>
<comment type="subcellular location">
    <subcellularLocation>
        <location evidence="5 6">Cytoplasm</location>
    </subcellularLocation>
</comment>
<keyword evidence="12" id="KW-1185">Reference proteome</keyword>
<gene>
    <name evidence="5" type="primary">xseA</name>
    <name evidence="11" type="ORF">SAMN06297251_12453</name>
</gene>
<comment type="subunit">
    <text evidence="5">Heterooligomer composed of large and small subunits.</text>
</comment>
<dbReference type="PANTHER" id="PTHR30008">
    <property type="entry name" value="EXODEOXYRIBONUCLEASE 7 LARGE SUBUNIT"/>
    <property type="match status" value="1"/>
</dbReference>
<evidence type="ECO:0000313" key="12">
    <source>
        <dbReference type="Proteomes" id="UP000192656"/>
    </source>
</evidence>
<feature type="compositionally biased region" description="Basic and acidic residues" evidence="8">
    <location>
        <begin position="526"/>
        <end position="536"/>
    </location>
</feature>
<dbReference type="GO" id="GO:0003676">
    <property type="term" value="F:nucleic acid binding"/>
    <property type="evidence" value="ECO:0007669"/>
    <property type="project" value="InterPro"/>
</dbReference>
<evidence type="ECO:0000256" key="3">
    <source>
        <dbReference type="ARBA" id="ARBA00022801"/>
    </source>
</evidence>
<dbReference type="InterPro" id="IPR003753">
    <property type="entry name" value="Exonuc_VII_L"/>
</dbReference>
<dbReference type="RefSeq" id="WP_084412203.1">
    <property type="nucleotide sequence ID" value="NZ_FWXR01000024.1"/>
</dbReference>
<keyword evidence="1 5" id="KW-0963">Cytoplasm</keyword>
<evidence type="ECO:0000256" key="4">
    <source>
        <dbReference type="ARBA" id="ARBA00022839"/>
    </source>
</evidence>
<dbReference type="Proteomes" id="UP000192656">
    <property type="component" value="Unassembled WGS sequence"/>
</dbReference>
<comment type="catalytic activity">
    <reaction evidence="5 6">
        <text>Exonucleolytic cleavage in either 5'- to 3'- or 3'- to 5'-direction to yield nucleoside 5'-phosphates.</text>
        <dbReference type="EC" id="3.1.11.6"/>
    </reaction>
</comment>
<keyword evidence="3 5" id="KW-0378">Hydrolase</keyword>
<dbReference type="PANTHER" id="PTHR30008:SF0">
    <property type="entry name" value="EXODEOXYRIBONUCLEASE 7 LARGE SUBUNIT"/>
    <property type="match status" value="1"/>
</dbReference>
<dbReference type="OrthoDB" id="9802795at2"/>
<dbReference type="GO" id="GO:0008855">
    <property type="term" value="F:exodeoxyribonuclease VII activity"/>
    <property type="evidence" value="ECO:0007669"/>
    <property type="project" value="UniProtKB-UniRule"/>
</dbReference>
<dbReference type="NCBIfam" id="TIGR00237">
    <property type="entry name" value="xseA"/>
    <property type="match status" value="1"/>
</dbReference>